<feature type="region of interest" description="Disordered" evidence="1">
    <location>
        <begin position="1"/>
        <end position="52"/>
    </location>
</feature>
<name>A0A4Y2VLI2_ARAVE</name>
<evidence type="ECO:0000256" key="1">
    <source>
        <dbReference type="SAM" id="MobiDB-lite"/>
    </source>
</evidence>
<dbReference type="Proteomes" id="UP000499080">
    <property type="component" value="Unassembled WGS sequence"/>
</dbReference>
<reference evidence="2 3" key="1">
    <citation type="journal article" date="2019" name="Sci. Rep.">
        <title>Orb-weaving spider Araneus ventricosus genome elucidates the spidroin gene catalogue.</title>
        <authorList>
            <person name="Kono N."/>
            <person name="Nakamura H."/>
            <person name="Ohtoshi R."/>
            <person name="Moran D.A.P."/>
            <person name="Shinohara A."/>
            <person name="Yoshida Y."/>
            <person name="Fujiwara M."/>
            <person name="Mori M."/>
            <person name="Tomita M."/>
            <person name="Arakawa K."/>
        </authorList>
    </citation>
    <scope>NUCLEOTIDE SEQUENCE [LARGE SCALE GENOMIC DNA]</scope>
</reference>
<feature type="compositionally biased region" description="Basic and acidic residues" evidence="1">
    <location>
        <begin position="1"/>
        <end position="33"/>
    </location>
</feature>
<dbReference type="AlphaFoldDB" id="A0A4Y2VLI2"/>
<comment type="caution">
    <text evidence="2">The sequence shown here is derived from an EMBL/GenBank/DDBJ whole genome shotgun (WGS) entry which is preliminary data.</text>
</comment>
<gene>
    <name evidence="2" type="ORF">AVEN_271351_1</name>
</gene>
<evidence type="ECO:0000313" key="3">
    <source>
        <dbReference type="Proteomes" id="UP000499080"/>
    </source>
</evidence>
<proteinExistence type="predicted"/>
<accession>A0A4Y2VLI2</accession>
<organism evidence="2 3">
    <name type="scientific">Araneus ventricosus</name>
    <name type="common">Orbweaver spider</name>
    <name type="synonym">Epeira ventricosa</name>
    <dbReference type="NCBI Taxonomy" id="182803"/>
    <lineage>
        <taxon>Eukaryota</taxon>
        <taxon>Metazoa</taxon>
        <taxon>Ecdysozoa</taxon>
        <taxon>Arthropoda</taxon>
        <taxon>Chelicerata</taxon>
        <taxon>Arachnida</taxon>
        <taxon>Araneae</taxon>
        <taxon>Araneomorphae</taxon>
        <taxon>Entelegynae</taxon>
        <taxon>Araneoidea</taxon>
        <taxon>Araneidae</taxon>
        <taxon>Araneus</taxon>
    </lineage>
</organism>
<feature type="non-terminal residue" evidence="2">
    <location>
        <position position="52"/>
    </location>
</feature>
<sequence>MRRHSSQEKGQDTDSQHEVFDSSHVREAEEDWGRPQANKRCRRLGTDSGISL</sequence>
<protein>
    <submittedName>
        <fullName evidence="2">Uncharacterized protein</fullName>
    </submittedName>
</protein>
<keyword evidence="3" id="KW-1185">Reference proteome</keyword>
<dbReference type="EMBL" id="BGPR01049178">
    <property type="protein sequence ID" value="GBO26155.1"/>
    <property type="molecule type" value="Genomic_DNA"/>
</dbReference>
<evidence type="ECO:0000313" key="2">
    <source>
        <dbReference type="EMBL" id="GBO26155.1"/>
    </source>
</evidence>